<accession>A0A8H6AA39</accession>
<dbReference type="EMBL" id="SPNV01000029">
    <property type="protein sequence ID" value="KAF5864731.1"/>
    <property type="molecule type" value="Genomic_DNA"/>
</dbReference>
<evidence type="ECO:0000313" key="1">
    <source>
        <dbReference type="EMBL" id="KAF5864731.1"/>
    </source>
</evidence>
<dbReference type="Proteomes" id="UP000541154">
    <property type="component" value="Unassembled WGS sequence"/>
</dbReference>
<sequence>MRCFYEFFTFIFINDRPVVVPRILEAIIKHLAYLRKPTETVFNHYDNMMFIHQRMWNIRDVCLIAPKEMDREKLGIPHNVPGYTYGVSSFLRTWGITAGGHAETDGPLDIQTENNLNLKALELNAKILA</sequence>
<proteinExistence type="predicted"/>
<dbReference type="AlphaFoldDB" id="A0A8H6AA39"/>
<comment type="caution">
    <text evidence="1">The sequence shown here is derived from an EMBL/GenBank/DDBJ whole genome shotgun (WGS) entry which is preliminary data.</text>
</comment>
<organism evidence="1 2">
    <name type="scientific">Petromyces alliaceus</name>
    <name type="common">Aspergillus alliaceus</name>
    <dbReference type="NCBI Taxonomy" id="209559"/>
    <lineage>
        <taxon>Eukaryota</taxon>
        <taxon>Fungi</taxon>
        <taxon>Dikarya</taxon>
        <taxon>Ascomycota</taxon>
        <taxon>Pezizomycotina</taxon>
        <taxon>Eurotiomycetes</taxon>
        <taxon>Eurotiomycetidae</taxon>
        <taxon>Eurotiales</taxon>
        <taxon>Aspergillaceae</taxon>
        <taxon>Aspergillus</taxon>
        <taxon>Aspergillus subgen. Circumdati</taxon>
    </lineage>
</organism>
<name>A0A8H6AA39_PETAA</name>
<gene>
    <name evidence="1" type="ORF">ETB97_006576</name>
</gene>
<keyword evidence="2" id="KW-1185">Reference proteome</keyword>
<evidence type="ECO:0000313" key="2">
    <source>
        <dbReference type="Proteomes" id="UP000541154"/>
    </source>
</evidence>
<reference evidence="1 2" key="1">
    <citation type="submission" date="2019-04" db="EMBL/GenBank/DDBJ databases">
        <title>Aspergillus burnettii sp. nov., novel species from soil in southeast Queensland.</title>
        <authorList>
            <person name="Gilchrist C.L.M."/>
            <person name="Pitt J.I."/>
            <person name="Lange L."/>
            <person name="Lacey H.J."/>
            <person name="Vuong D."/>
            <person name="Midgley D.J."/>
            <person name="Greenfield P."/>
            <person name="Bradbury M."/>
            <person name="Lacey E."/>
            <person name="Busk P.K."/>
            <person name="Pilgaard B."/>
            <person name="Chooi Y.H."/>
            <person name="Piggott A.M."/>
        </authorList>
    </citation>
    <scope>NUCLEOTIDE SEQUENCE [LARGE SCALE GENOMIC DNA]</scope>
    <source>
        <strain evidence="1 2">FRR 5400</strain>
    </source>
</reference>
<protein>
    <submittedName>
        <fullName evidence="1">Uncharacterized protein</fullName>
    </submittedName>
</protein>